<keyword evidence="3" id="KW-1185">Reference proteome</keyword>
<feature type="transmembrane region" description="Helical" evidence="1">
    <location>
        <begin position="168"/>
        <end position="189"/>
    </location>
</feature>
<feature type="transmembrane region" description="Helical" evidence="1">
    <location>
        <begin position="98"/>
        <end position="120"/>
    </location>
</feature>
<keyword evidence="1" id="KW-0812">Transmembrane</keyword>
<evidence type="ECO:0000313" key="3">
    <source>
        <dbReference type="Proteomes" id="UP000451860"/>
    </source>
</evidence>
<feature type="transmembrane region" description="Helical" evidence="1">
    <location>
        <begin position="68"/>
        <end position="86"/>
    </location>
</feature>
<comment type="caution">
    <text evidence="2">The sequence shown here is derived from an EMBL/GenBank/DDBJ whole genome shotgun (WGS) entry which is preliminary data.</text>
</comment>
<keyword evidence="1" id="KW-1133">Transmembrane helix</keyword>
<organism evidence="2 3">
    <name type="scientific">Georgenia thermotolerans</name>
    <dbReference type="NCBI Taxonomy" id="527326"/>
    <lineage>
        <taxon>Bacteria</taxon>
        <taxon>Bacillati</taxon>
        <taxon>Actinomycetota</taxon>
        <taxon>Actinomycetes</taxon>
        <taxon>Micrococcales</taxon>
        <taxon>Bogoriellaceae</taxon>
        <taxon>Georgenia</taxon>
    </lineage>
</organism>
<dbReference type="OrthoDB" id="10000434at2"/>
<evidence type="ECO:0000256" key="1">
    <source>
        <dbReference type="SAM" id="Phobius"/>
    </source>
</evidence>
<dbReference type="AlphaFoldDB" id="A0A7J5UMG1"/>
<dbReference type="RefSeq" id="WP_152204525.1">
    <property type="nucleotide sequence ID" value="NZ_VUKF01000057.1"/>
</dbReference>
<accession>A0A7J5UMG1</accession>
<protein>
    <submittedName>
        <fullName evidence="2">Uncharacterized protein</fullName>
    </submittedName>
</protein>
<sequence length="190" mass="19057">MTVPMPAWLRSVLVAAVVGAAAGLVVGGVGGRLVMRLVTLAQPPDAIGTPMPSGAAVGQVTWAGTAQVLGWGALVGVIGGLLYLGVRAVLPAGARVRAPVFAGFLLLVPGAVFSADPAFARLERPLLALALFAPVFVLFGLLVPMAVERLAPGPAAGRGALARTARGFLVLTVALAVTVQVVSLTEVAAR</sequence>
<feature type="transmembrane region" description="Helical" evidence="1">
    <location>
        <begin position="12"/>
        <end position="35"/>
    </location>
</feature>
<name>A0A7J5UMG1_9MICO</name>
<dbReference type="Proteomes" id="UP000451860">
    <property type="component" value="Unassembled WGS sequence"/>
</dbReference>
<feature type="transmembrane region" description="Helical" evidence="1">
    <location>
        <begin position="126"/>
        <end position="147"/>
    </location>
</feature>
<evidence type="ECO:0000313" key="2">
    <source>
        <dbReference type="EMBL" id="KAE8763547.1"/>
    </source>
</evidence>
<proteinExistence type="predicted"/>
<gene>
    <name evidence="2" type="ORF">GB883_13615</name>
</gene>
<dbReference type="EMBL" id="WHJE01000067">
    <property type="protein sequence ID" value="KAE8763547.1"/>
    <property type="molecule type" value="Genomic_DNA"/>
</dbReference>
<keyword evidence="1" id="KW-0472">Membrane</keyword>
<reference evidence="2 3" key="1">
    <citation type="submission" date="2019-10" db="EMBL/GenBank/DDBJ databases">
        <title>Georgenia wutianyii sp. nov. and Georgenia yuyongxinii sp. nov. isolated from plateau pika (Ochotona curzoniae) in the Qinghai-Tibet plateau of China.</title>
        <authorList>
            <person name="Tian Z."/>
        </authorList>
    </citation>
    <scope>NUCLEOTIDE SEQUENCE [LARGE SCALE GENOMIC DNA]</scope>
    <source>
        <strain evidence="2 3">DSM 21501</strain>
    </source>
</reference>